<dbReference type="Pfam" id="PF01735">
    <property type="entry name" value="PLA2_B"/>
    <property type="match status" value="1"/>
</dbReference>
<evidence type="ECO:0000256" key="4">
    <source>
        <dbReference type="ARBA" id="ARBA00022801"/>
    </source>
</evidence>
<dbReference type="HOGENOM" id="CLU_014602_1_0_1"/>
<keyword evidence="12" id="KW-1185">Reference proteome</keyword>
<name>M7X2Q1_RHOT1</name>
<evidence type="ECO:0000256" key="3">
    <source>
        <dbReference type="ARBA" id="ARBA00022729"/>
    </source>
</evidence>
<dbReference type="GO" id="GO:0046475">
    <property type="term" value="P:glycerophospholipid catabolic process"/>
    <property type="evidence" value="ECO:0007669"/>
    <property type="project" value="TreeGrafter"/>
</dbReference>
<keyword evidence="6 8" id="KW-0443">Lipid metabolism</keyword>
<evidence type="ECO:0000256" key="8">
    <source>
        <dbReference type="PROSITE-ProRule" id="PRU00555"/>
    </source>
</evidence>
<evidence type="ECO:0000256" key="1">
    <source>
        <dbReference type="ARBA" id="ARBA00008780"/>
    </source>
</evidence>
<evidence type="ECO:0000256" key="9">
    <source>
        <dbReference type="RuleBase" id="RU362103"/>
    </source>
</evidence>
<dbReference type="PROSITE" id="PS51210">
    <property type="entry name" value="PLA2C"/>
    <property type="match status" value="1"/>
</dbReference>
<accession>M7X2Q1</accession>
<dbReference type="InterPro" id="IPR016035">
    <property type="entry name" value="Acyl_Trfase/lysoPLipase"/>
</dbReference>
<dbReference type="eggNOG" id="KOG1325">
    <property type="taxonomic scope" value="Eukaryota"/>
</dbReference>
<comment type="similarity">
    <text evidence="1 9">Belongs to the lysophospholipase family.</text>
</comment>
<sequence>MLSQAALVFSAATLAAAQWPSCEPPDNSALSSLAHRLDLADAPALVSCPSNSVLERTGNPISGNQTLFGAEAAYLQNRRTNVLPNLWQQYLQDNATGSTGYDVMQIVQNTPNLGIAVSGGGLRASLYGAGVLSALDNRNSSTAGGLLQLANYLSGLSGGSWTVSSLALNDLQPIYELVTGINNSRSGGWMLDKSLITPDGLLGISQNGDYIDALSADVSNKSSAGFPISITDLWGRALAYHFFNQTTPSNFYEAAPHDEGLLFSSIRLTQNFQAGAMPVPILVTTSRQSEKQQLSNDSTSVIPLQNTAFEISPFTFGSFDPTLSARIPIEYLGTQLSNGQPLNSSACVNGFENAGFMIGTSASLFNAVQDSFSGAAFGSIVSRLLQKITDLNPPAGSVPLVANYPNSFGNFTPEGGYTFESSGNEILQITDGGEDGSNVPLYPLLIKARAMDAVFAVDGSADTSETYANGTSLVATSDKVAMYMHNYTAFPPIPATQADFVAQGLSTRPTFFGCNSTTGGNQSAIGSYPLIIYLPNSAGAHPGATNYSTFKLDYSYDEVVGFLDAAHEYTLRGFPNASTPNEPDQQWPLCLKCAVVDRARARAGVNRTAACEACMHRYCWSDAVAETLVNSTANGNQASSSGKPSSGALLSSTMSYVAVLGAGLVGGVALLL</sequence>
<evidence type="ECO:0000313" key="12">
    <source>
        <dbReference type="Proteomes" id="UP000016926"/>
    </source>
</evidence>
<gene>
    <name evidence="11" type="ORF">RHTO_04785</name>
</gene>
<dbReference type="SMART" id="SM00022">
    <property type="entry name" value="PLAc"/>
    <property type="match status" value="1"/>
</dbReference>
<protein>
    <recommendedName>
        <fullName evidence="2 9">Lysophospholipase</fullName>
        <ecNumber evidence="2 9">3.1.1.5</ecNumber>
    </recommendedName>
</protein>
<feature type="chain" id="PRO_5005141293" description="Lysophospholipase" evidence="9">
    <location>
        <begin position="18"/>
        <end position="672"/>
    </location>
</feature>
<feature type="signal peptide" evidence="9">
    <location>
        <begin position="1"/>
        <end position="17"/>
    </location>
</feature>
<dbReference type="AlphaFoldDB" id="M7X2Q1"/>
<dbReference type="InterPro" id="IPR002642">
    <property type="entry name" value="LysoPLipase_cat_dom"/>
</dbReference>
<proteinExistence type="inferred from homology"/>
<dbReference type="GO" id="GO:0005829">
    <property type="term" value="C:cytosol"/>
    <property type="evidence" value="ECO:0007669"/>
    <property type="project" value="TreeGrafter"/>
</dbReference>
<keyword evidence="4 8" id="KW-0378">Hydrolase</keyword>
<dbReference type="PANTHER" id="PTHR10728">
    <property type="entry name" value="CYTOSOLIC PHOSPHOLIPASE A2"/>
    <property type="match status" value="1"/>
</dbReference>
<dbReference type="EMBL" id="KB722644">
    <property type="protein sequence ID" value="EMS24606.1"/>
    <property type="molecule type" value="Genomic_DNA"/>
</dbReference>
<dbReference type="RefSeq" id="XP_016275725.1">
    <property type="nucleotide sequence ID" value="XM_016418449.1"/>
</dbReference>
<reference evidence="11 12" key="1">
    <citation type="journal article" date="2012" name="Nat. Commun.">
        <title>A multi-omic map of the lipid-producing yeast Rhodosporidium toruloides.</title>
        <authorList>
            <person name="Zhu Z."/>
            <person name="Zhang S."/>
            <person name="Liu H."/>
            <person name="Shen H."/>
            <person name="Lin X."/>
            <person name="Yang F."/>
            <person name="Zhou Y.J."/>
            <person name="Jin G."/>
            <person name="Ye M."/>
            <person name="Zou H."/>
            <person name="Zou H."/>
            <person name="Zhao Z.K."/>
        </authorList>
    </citation>
    <scope>NUCLEOTIDE SEQUENCE [LARGE SCALE GENOMIC DNA]</scope>
    <source>
        <strain evidence="11 12">NP11</strain>
    </source>
</reference>
<keyword evidence="7" id="KW-0325">Glycoprotein</keyword>
<dbReference type="Gene3D" id="3.40.1090.10">
    <property type="entry name" value="Cytosolic phospholipase A2 catalytic domain"/>
    <property type="match status" value="1"/>
</dbReference>
<dbReference type="OrthoDB" id="4084751at2759"/>
<keyword evidence="3 9" id="KW-0732">Signal</keyword>
<evidence type="ECO:0000256" key="6">
    <source>
        <dbReference type="ARBA" id="ARBA00023098"/>
    </source>
</evidence>
<feature type="domain" description="PLA2c" evidence="10">
    <location>
        <begin position="47"/>
        <end position="625"/>
    </location>
</feature>
<evidence type="ECO:0000256" key="7">
    <source>
        <dbReference type="ARBA" id="ARBA00023180"/>
    </source>
</evidence>
<dbReference type="PANTHER" id="PTHR10728:SF33">
    <property type="entry name" value="LYSOPHOSPHOLIPASE 1-RELATED"/>
    <property type="match status" value="1"/>
</dbReference>
<dbReference type="GO" id="GO:0004622">
    <property type="term" value="F:phosphatidylcholine lysophospholipase activity"/>
    <property type="evidence" value="ECO:0007669"/>
    <property type="project" value="UniProtKB-EC"/>
</dbReference>
<dbReference type="EC" id="3.1.1.5" evidence="2 9"/>
<evidence type="ECO:0000259" key="10">
    <source>
        <dbReference type="PROSITE" id="PS51210"/>
    </source>
</evidence>
<evidence type="ECO:0000256" key="2">
    <source>
        <dbReference type="ARBA" id="ARBA00013274"/>
    </source>
</evidence>
<evidence type="ECO:0000256" key="5">
    <source>
        <dbReference type="ARBA" id="ARBA00022963"/>
    </source>
</evidence>
<dbReference type="Proteomes" id="UP000016926">
    <property type="component" value="Unassembled WGS sequence"/>
</dbReference>
<organism evidence="11 12">
    <name type="scientific">Rhodotorula toruloides (strain NP11)</name>
    <name type="common">Yeast</name>
    <name type="synonym">Rhodosporidium toruloides</name>
    <dbReference type="NCBI Taxonomy" id="1130832"/>
    <lineage>
        <taxon>Eukaryota</taxon>
        <taxon>Fungi</taxon>
        <taxon>Dikarya</taxon>
        <taxon>Basidiomycota</taxon>
        <taxon>Pucciniomycotina</taxon>
        <taxon>Microbotryomycetes</taxon>
        <taxon>Sporidiobolales</taxon>
        <taxon>Sporidiobolaceae</taxon>
        <taxon>Rhodotorula</taxon>
    </lineage>
</organism>
<comment type="catalytic activity">
    <reaction evidence="9">
        <text>a 1-acyl-sn-glycero-3-phosphocholine + H2O = sn-glycerol 3-phosphocholine + a fatty acid + H(+)</text>
        <dbReference type="Rhea" id="RHEA:15177"/>
        <dbReference type="ChEBI" id="CHEBI:15377"/>
        <dbReference type="ChEBI" id="CHEBI:15378"/>
        <dbReference type="ChEBI" id="CHEBI:16870"/>
        <dbReference type="ChEBI" id="CHEBI:28868"/>
        <dbReference type="ChEBI" id="CHEBI:58168"/>
        <dbReference type="EC" id="3.1.1.5"/>
    </reaction>
</comment>
<evidence type="ECO:0000313" key="11">
    <source>
        <dbReference type="EMBL" id="EMS24606.1"/>
    </source>
</evidence>
<dbReference type="SUPFAM" id="SSF52151">
    <property type="entry name" value="FabD/lysophospholipase-like"/>
    <property type="match status" value="1"/>
</dbReference>
<dbReference type="GO" id="GO:0004623">
    <property type="term" value="F:phospholipase A2 activity"/>
    <property type="evidence" value="ECO:0007669"/>
    <property type="project" value="TreeGrafter"/>
</dbReference>
<keyword evidence="5 8" id="KW-0442">Lipid degradation</keyword>
<dbReference type="GeneID" id="27368798"/>